<feature type="compositionally biased region" description="Basic and acidic residues" evidence="6">
    <location>
        <begin position="15"/>
        <end position="25"/>
    </location>
</feature>
<evidence type="ECO:0000313" key="9">
    <source>
        <dbReference type="EMBL" id="KAF2871822.1"/>
    </source>
</evidence>
<evidence type="ECO:0000256" key="2">
    <source>
        <dbReference type="ARBA" id="ARBA00019062"/>
    </source>
</evidence>
<keyword evidence="10" id="KW-1185">Reference proteome</keyword>
<evidence type="ECO:0000313" key="10">
    <source>
        <dbReference type="Proteomes" id="UP000481861"/>
    </source>
</evidence>
<dbReference type="Gene3D" id="1.10.20.120">
    <property type="match status" value="1"/>
</dbReference>
<gene>
    <name evidence="9" type="ORF">BDV95DRAFT_493339</name>
</gene>
<feature type="domain" description="Rnh202 triple barrel" evidence="8">
    <location>
        <begin position="41"/>
        <end position="133"/>
    </location>
</feature>
<dbReference type="CDD" id="cd09270">
    <property type="entry name" value="RNase_H2-B"/>
    <property type="match status" value="1"/>
</dbReference>
<dbReference type="Pfam" id="PF17745">
    <property type="entry name" value="Ydr279_N"/>
    <property type="match status" value="1"/>
</dbReference>
<evidence type="ECO:0000256" key="6">
    <source>
        <dbReference type="SAM" id="MobiDB-lite"/>
    </source>
</evidence>
<evidence type="ECO:0000259" key="8">
    <source>
        <dbReference type="Pfam" id="PF17745"/>
    </source>
</evidence>
<evidence type="ECO:0000256" key="1">
    <source>
        <dbReference type="ARBA" id="ARBA00004123"/>
    </source>
</evidence>
<sequence length="433" mass="47696">MAKTRSKPNAAAEPKASKPDSDPSTKKTIPSSDLNPPKLFVLPKDASQSARIVTLDSPANGTPSKYLFCPEKGFYEFTRIAAPKKASRSWLITSEKGVGDEEEKPATQSNDAGQIGSGYITKTSDLFVATSLDMLFLILPILAPKSVKDTKQHFLSLDDHLDNLISLSPHWKPLLWQTSSLKRRIEKRLASICDTVDAGDETMYRLSHTKLLGVLHKKAERMTKNGLPASMEDKFVKPALNIPIMNIKRETSTLSVTSTPESQDSATTVTESQTTSATTATSFTSDPELPPTTLTTPPTIPPLLRLRTALNYLLTAYIPPTLRQPLQTLLTSPQPHSTLHDFTPLTAHLTALATLRSEATALRSISDNISRKRGFADDDEAAAEREEKKQKKEDEERRKKTESRGVKQLKKVNTSGMMKLSAFFTKAPVKKKA</sequence>
<protein>
    <recommendedName>
        <fullName evidence="2">Ribonuclease H2 subunit B</fullName>
    </recommendedName>
    <alternativeName>
        <fullName evidence="5">Ribonuclease HI subunit B</fullName>
    </alternativeName>
</protein>
<dbReference type="AlphaFoldDB" id="A0A7C8MF62"/>
<dbReference type="InterPro" id="IPR040456">
    <property type="entry name" value="RNase_H2_suB"/>
</dbReference>
<feature type="compositionally biased region" description="Polar residues" evidence="6">
    <location>
        <begin position="252"/>
        <end position="264"/>
    </location>
</feature>
<comment type="subcellular location">
    <subcellularLocation>
        <location evidence="1">Nucleus</location>
    </subcellularLocation>
</comment>
<feature type="region of interest" description="Disordered" evidence="6">
    <location>
        <begin position="1"/>
        <end position="40"/>
    </location>
</feature>
<dbReference type="OrthoDB" id="29098at2759"/>
<feature type="region of interest" description="Disordered" evidence="6">
    <location>
        <begin position="252"/>
        <end position="300"/>
    </location>
</feature>
<feature type="compositionally biased region" description="Low complexity" evidence="6">
    <location>
        <begin position="265"/>
        <end position="300"/>
    </location>
</feature>
<evidence type="ECO:0000256" key="3">
    <source>
        <dbReference type="ARBA" id="ARBA00023242"/>
    </source>
</evidence>
<dbReference type="InterPro" id="IPR019024">
    <property type="entry name" value="RNase_H2_suB_wHTH"/>
</dbReference>
<evidence type="ECO:0000256" key="4">
    <source>
        <dbReference type="ARBA" id="ARBA00024778"/>
    </source>
</evidence>
<evidence type="ECO:0000259" key="7">
    <source>
        <dbReference type="Pfam" id="PF09468"/>
    </source>
</evidence>
<keyword evidence="3" id="KW-0539">Nucleus</keyword>
<dbReference type="PANTHER" id="PTHR13383:SF11">
    <property type="entry name" value="RIBONUCLEASE H2 SUBUNIT B"/>
    <property type="match status" value="1"/>
</dbReference>
<dbReference type="GO" id="GO:0005654">
    <property type="term" value="C:nucleoplasm"/>
    <property type="evidence" value="ECO:0007669"/>
    <property type="project" value="TreeGrafter"/>
</dbReference>
<feature type="region of interest" description="Disordered" evidence="6">
    <location>
        <begin position="96"/>
        <end position="115"/>
    </location>
</feature>
<organism evidence="9 10">
    <name type="scientific">Massariosphaeria phaeospora</name>
    <dbReference type="NCBI Taxonomy" id="100035"/>
    <lineage>
        <taxon>Eukaryota</taxon>
        <taxon>Fungi</taxon>
        <taxon>Dikarya</taxon>
        <taxon>Ascomycota</taxon>
        <taxon>Pezizomycotina</taxon>
        <taxon>Dothideomycetes</taxon>
        <taxon>Pleosporomycetidae</taxon>
        <taxon>Pleosporales</taxon>
        <taxon>Pleosporales incertae sedis</taxon>
        <taxon>Massariosphaeria</taxon>
    </lineage>
</organism>
<evidence type="ECO:0000256" key="5">
    <source>
        <dbReference type="ARBA" id="ARBA00033464"/>
    </source>
</evidence>
<dbReference type="EMBL" id="JAADJZ010000010">
    <property type="protein sequence ID" value="KAF2871822.1"/>
    <property type="molecule type" value="Genomic_DNA"/>
</dbReference>
<accession>A0A7C8MF62</accession>
<dbReference type="GO" id="GO:0032299">
    <property type="term" value="C:ribonuclease H2 complex"/>
    <property type="evidence" value="ECO:0007669"/>
    <property type="project" value="InterPro"/>
</dbReference>
<comment type="caution">
    <text evidence="9">The sequence shown here is derived from an EMBL/GenBank/DDBJ whole genome shotgun (WGS) entry which is preliminary data.</text>
</comment>
<feature type="compositionally biased region" description="Basic and acidic residues" evidence="6">
    <location>
        <begin position="382"/>
        <end position="405"/>
    </location>
</feature>
<dbReference type="Pfam" id="PF09468">
    <property type="entry name" value="RNase_H2-Ydr279"/>
    <property type="match status" value="1"/>
</dbReference>
<proteinExistence type="predicted"/>
<dbReference type="Proteomes" id="UP000481861">
    <property type="component" value="Unassembled WGS sequence"/>
</dbReference>
<reference evidence="9 10" key="1">
    <citation type="submission" date="2020-01" db="EMBL/GenBank/DDBJ databases">
        <authorList>
            <consortium name="DOE Joint Genome Institute"/>
            <person name="Haridas S."/>
            <person name="Albert R."/>
            <person name="Binder M."/>
            <person name="Bloem J."/>
            <person name="Labutti K."/>
            <person name="Salamov A."/>
            <person name="Andreopoulos B."/>
            <person name="Baker S.E."/>
            <person name="Barry K."/>
            <person name="Bills G."/>
            <person name="Bluhm B.H."/>
            <person name="Cannon C."/>
            <person name="Castanera R."/>
            <person name="Culley D.E."/>
            <person name="Daum C."/>
            <person name="Ezra D."/>
            <person name="Gonzalez J.B."/>
            <person name="Henrissat B."/>
            <person name="Kuo A."/>
            <person name="Liang C."/>
            <person name="Lipzen A."/>
            <person name="Lutzoni F."/>
            <person name="Magnuson J."/>
            <person name="Mondo S."/>
            <person name="Nolan M."/>
            <person name="Ohm R."/>
            <person name="Pangilinan J."/>
            <person name="Park H.-J.H."/>
            <person name="Ramirez L."/>
            <person name="Alfaro M."/>
            <person name="Sun H."/>
            <person name="Tritt A."/>
            <person name="Yoshinaga Y."/>
            <person name="Zwiers L.-H.L."/>
            <person name="Turgeon B.G."/>
            <person name="Goodwin S.B."/>
            <person name="Spatafora J.W."/>
            <person name="Crous P.W."/>
            <person name="Grigoriev I.V."/>
        </authorList>
    </citation>
    <scope>NUCLEOTIDE SEQUENCE [LARGE SCALE GENOMIC DNA]</scope>
    <source>
        <strain evidence="9 10">CBS 611.86</strain>
    </source>
</reference>
<dbReference type="InterPro" id="IPR041195">
    <property type="entry name" value="Rnh202_N"/>
</dbReference>
<name>A0A7C8MF62_9PLEO</name>
<dbReference type="PANTHER" id="PTHR13383">
    <property type="entry name" value="RIBONUCLEASE H2 SUBUNIT B"/>
    <property type="match status" value="1"/>
</dbReference>
<dbReference type="GO" id="GO:0006401">
    <property type="term" value="P:RNA catabolic process"/>
    <property type="evidence" value="ECO:0007669"/>
    <property type="project" value="TreeGrafter"/>
</dbReference>
<feature type="domain" description="Ribonuclease H2 subunit B wHTH" evidence="7">
    <location>
        <begin position="136"/>
        <end position="326"/>
    </location>
</feature>
<comment type="function">
    <text evidence="4">Non catalytic subunit of RNase H2, an endonuclease that specifically degrades the RNA of RNA:DNA hybrids. Participates in DNA replication, possibly by mediating the removal of lagging-strand Okazaki fragment RNA primers during DNA replication. Mediates the excision of single ribonucleotides from DNA:RNA duplexes.</text>
</comment>
<feature type="region of interest" description="Disordered" evidence="6">
    <location>
        <begin position="375"/>
        <end position="413"/>
    </location>
</feature>